<organism evidence="6 7">
    <name type="scientific">Slackia heliotrinireducens (strain ATCC 29202 / DSM 20476 / NCTC 11029 / RHS 1)</name>
    <name type="common">Peptococcus heliotrinreducens</name>
    <dbReference type="NCBI Taxonomy" id="471855"/>
    <lineage>
        <taxon>Bacteria</taxon>
        <taxon>Bacillati</taxon>
        <taxon>Actinomycetota</taxon>
        <taxon>Coriobacteriia</taxon>
        <taxon>Eggerthellales</taxon>
        <taxon>Eggerthellaceae</taxon>
        <taxon>Slackia</taxon>
    </lineage>
</organism>
<dbReference type="PANTHER" id="PTHR43723:SF1">
    <property type="entry name" value="COBALT TRANSPORT PROTEIN CBIQ"/>
    <property type="match status" value="1"/>
</dbReference>
<name>C7N4H4_SLAHD</name>
<dbReference type="GO" id="GO:0043190">
    <property type="term" value="C:ATP-binding cassette (ABC) transporter complex"/>
    <property type="evidence" value="ECO:0007669"/>
    <property type="project" value="TreeGrafter"/>
</dbReference>
<dbReference type="GO" id="GO:0006824">
    <property type="term" value="P:cobalt ion transport"/>
    <property type="evidence" value="ECO:0007669"/>
    <property type="project" value="TreeGrafter"/>
</dbReference>
<dbReference type="PANTHER" id="PTHR43723">
    <property type="entry name" value="COBALT TRANSPORT PROTEIN CBIQ"/>
    <property type="match status" value="1"/>
</dbReference>
<reference evidence="6 7" key="1">
    <citation type="journal article" date="2009" name="Stand. Genomic Sci.">
        <title>Complete genome sequence of Slackia heliotrinireducens type strain (RHS 1).</title>
        <authorList>
            <person name="Pukall R."/>
            <person name="Lapidus A."/>
            <person name="Nolan M."/>
            <person name="Copeland A."/>
            <person name="Glavina Del Rio T."/>
            <person name="Lucas S."/>
            <person name="Chen F."/>
            <person name="Tice H."/>
            <person name="Cheng J.F."/>
            <person name="Chertkov O."/>
            <person name="Bruce D."/>
            <person name="Goodwin L."/>
            <person name="Kuske C."/>
            <person name="Brettin T."/>
            <person name="Detter J.C."/>
            <person name="Han C."/>
            <person name="Pitluck S."/>
            <person name="Pati A."/>
            <person name="Mavrommatis K."/>
            <person name="Ivanova N."/>
            <person name="Ovchinnikova G."/>
            <person name="Chen A."/>
            <person name="Palaniappan K."/>
            <person name="Schneider S."/>
            <person name="Rohde M."/>
            <person name="Chain P."/>
            <person name="D'haeseleer P."/>
            <person name="Goker M."/>
            <person name="Bristow J."/>
            <person name="Eisen J.A."/>
            <person name="Markowitz V."/>
            <person name="Kyrpides N.C."/>
            <person name="Klenk H.P."/>
            <person name="Hugenholtz P."/>
        </authorList>
    </citation>
    <scope>NUCLEOTIDE SEQUENCE [LARGE SCALE GENOMIC DNA]</scope>
    <source>
        <strain evidence="7">ATCC 29202 / DSM 20476 / NCTC 11029 / RHS 1</strain>
    </source>
</reference>
<dbReference type="EMBL" id="CP001684">
    <property type="protein sequence ID" value="ACV21809.1"/>
    <property type="molecule type" value="Genomic_DNA"/>
</dbReference>
<keyword evidence="2 5" id="KW-0812">Transmembrane</keyword>
<keyword evidence="7" id="KW-1185">Reference proteome</keyword>
<dbReference type="RefSeq" id="WP_012797913.1">
    <property type="nucleotide sequence ID" value="NC_013165.1"/>
</dbReference>
<protein>
    <submittedName>
        <fullName evidence="6">ABC-type cobalt transport system, permease component CbiQ</fullName>
    </submittedName>
</protein>
<dbReference type="CDD" id="cd16914">
    <property type="entry name" value="EcfT"/>
    <property type="match status" value="1"/>
</dbReference>
<keyword evidence="4 5" id="KW-0472">Membrane</keyword>
<evidence type="ECO:0000313" key="7">
    <source>
        <dbReference type="Proteomes" id="UP000002026"/>
    </source>
</evidence>
<comment type="subcellular location">
    <subcellularLocation>
        <location evidence="1">Membrane</location>
        <topology evidence="1">Multi-pass membrane protein</topology>
    </subcellularLocation>
</comment>
<feature type="transmembrane region" description="Helical" evidence="5">
    <location>
        <begin position="236"/>
        <end position="258"/>
    </location>
</feature>
<dbReference type="Proteomes" id="UP000002026">
    <property type="component" value="Chromosome"/>
</dbReference>
<dbReference type="KEGG" id="shi:Shel_07520"/>
<keyword evidence="3 5" id="KW-1133">Transmembrane helix</keyword>
<evidence type="ECO:0000256" key="1">
    <source>
        <dbReference type="ARBA" id="ARBA00004141"/>
    </source>
</evidence>
<sequence>MFSYIDQDSWLHRRNPTMKFVLMLAVTVVICLSYYPILPISTVVLVVALTCIGGRISPKVFLGQLKAFIFIAAVFMVSMTVLRGLSYSPDTLYAWGPFTWSRMDLINILTLGFRIMAFVAMSVAFVATTRPRDIVLSLIGQCKLDPVRGFAIMAAYRFLPELQDHVQTIRLAQRIRGIESNDGLLNRLASPFRLILPLFCLAARRGDSIACAMESRGLGGTERTYCHEARIDSGDWVFAAGVVVVYAALIIALVYMGAFHFSVNVQTFGR</sequence>
<dbReference type="InterPro" id="IPR003339">
    <property type="entry name" value="ABC/ECF_trnsptr_transmembrane"/>
</dbReference>
<feature type="transmembrane region" description="Helical" evidence="5">
    <location>
        <begin position="105"/>
        <end position="127"/>
    </location>
</feature>
<dbReference type="eggNOG" id="COG0619">
    <property type="taxonomic scope" value="Bacteria"/>
</dbReference>
<feature type="transmembrane region" description="Helical" evidence="5">
    <location>
        <begin position="20"/>
        <end position="53"/>
    </location>
</feature>
<dbReference type="STRING" id="471855.Shel_07520"/>
<proteinExistence type="predicted"/>
<dbReference type="HOGENOM" id="CLU_056469_2_3_11"/>
<accession>C7N4H4</accession>
<feature type="transmembrane region" description="Helical" evidence="5">
    <location>
        <begin position="65"/>
        <end position="85"/>
    </location>
</feature>
<evidence type="ECO:0000256" key="2">
    <source>
        <dbReference type="ARBA" id="ARBA00022692"/>
    </source>
</evidence>
<evidence type="ECO:0000256" key="3">
    <source>
        <dbReference type="ARBA" id="ARBA00022989"/>
    </source>
</evidence>
<gene>
    <name evidence="6" type="ordered locus">Shel_07520</name>
</gene>
<evidence type="ECO:0000256" key="4">
    <source>
        <dbReference type="ARBA" id="ARBA00023136"/>
    </source>
</evidence>
<dbReference type="InterPro" id="IPR052770">
    <property type="entry name" value="Cobalt_transport_CbiQ"/>
</dbReference>
<dbReference type="AlphaFoldDB" id="C7N4H4"/>
<evidence type="ECO:0000256" key="5">
    <source>
        <dbReference type="SAM" id="Phobius"/>
    </source>
</evidence>
<dbReference type="Pfam" id="PF02361">
    <property type="entry name" value="CbiQ"/>
    <property type="match status" value="1"/>
</dbReference>
<evidence type="ECO:0000313" key="6">
    <source>
        <dbReference type="EMBL" id="ACV21809.1"/>
    </source>
</evidence>